<gene>
    <name evidence="2" type="ORF">BD410DRAFT_782250</name>
</gene>
<sequence>MTNTIDLKSSSVCNGGRRKLNGDAKRKSNSPKSEKQPNAQWKKDKRLPEEHRRTSVHCECKNPSKMWGYNCPSYADRELNAWVIHSPPNPAVPRLAVGEASPINLNLTELCCDGISSSRARPTVCVQIHNRKKTTPTVSPDSDLCHHSAK</sequence>
<evidence type="ECO:0000256" key="1">
    <source>
        <dbReference type="SAM" id="MobiDB-lite"/>
    </source>
</evidence>
<feature type="compositionally biased region" description="Polar residues" evidence="1">
    <location>
        <begin position="1"/>
        <end position="13"/>
    </location>
</feature>
<dbReference type="VEuPathDB" id="FungiDB:BD410DRAFT_782250"/>
<accession>A0A4Y7QMY6</accession>
<proteinExistence type="predicted"/>
<dbReference type="EMBL" id="ML170158">
    <property type="protein sequence ID" value="TDL28270.1"/>
    <property type="molecule type" value="Genomic_DNA"/>
</dbReference>
<dbReference type="AlphaFoldDB" id="A0A4Y7QMY6"/>
<evidence type="ECO:0000313" key="3">
    <source>
        <dbReference type="Proteomes" id="UP000294933"/>
    </source>
</evidence>
<keyword evidence="3" id="KW-1185">Reference proteome</keyword>
<organism evidence="2 3">
    <name type="scientific">Rickenella mellea</name>
    <dbReference type="NCBI Taxonomy" id="50990"/>
    <lineage>
        <taxon>Eukaryota</taxon>
        <taxon>Fungi</taxon>
        <taxon>Dikarya</taxon>
        <taxon>Basidiomycota</taxon>
        <taxon>Agaricomycotina</taxon>
        <taxon>Agaricomycetes</taxon>
        <taxon>Hymenochaetales</taxon>
        <taxon>Rickenellaceae</taxon>
        <taxon>Rickenella</taxon>
    </lineage>
</organism>
<evidence type="ECO:0000313" key="2">
    <source>
        <dbReference type="EMBL" id="TDL28270.1"/>
    </source>
</evidence>
<feature type="region of interest" description="Disordered" evidence="1">
    <location>
        <begin position="1"/>
        <end position="55"/>
    </location>
</feature>
<reference evidence="2 3" key="1">
    <citation type="submission" date="2018-06" db="EMBL/GenBank/DDBJ databases">
        <title>A transcriptomic atlas of mushroom development highlights an independent origin of complex multicellularity.</title>
        <authorList>
            <consortium name="DOE Joint Genome Institute"/>
            <person name="Krizsan K."/>
            <person name="Almasi E."/>
            <person name="Merenyi Z."/>
            <person name="Sahu N."/>
            <person name="Viragh M."/>
            <person name="Koszo T."/>
            <person name="Mondo S."/>
            <person name="Kiss B."/>
            <person name="Balint B."/>
            <person name="Kues U."/>
            <person name="Barry K."/>
            <person name="Hegedus J.C."/>
            <person name="Henrissat B."/>
            <person name="Johnson J."/>
            <person name="Lipzen A."/>
            <person name="Ohm R."/>
            <person name="Nagy I."/>
            <person name="Pangilinan J."/>
            <person name="Yan J."/>
            <person name="Xiong Y."/>
            <person name="Grigoriev I.V."/>
            <person name="Hibbett D.S."/>
            <person name="Nagy L.G."/>
        </authorList>
    </citation>
    <scope>NUCLEOTIDE SEQUENCE [LARGE SCALE GENOMIC DNA]</scope>
    <source>
        <strain evidence="2 3">SZMC22713</strain>
    </source>
</reference>
<dbReference type="Proteomes" id="UP000294933">
    <property type="component" value="Unassembled WGS sequence"/>
</dbReference>
<name>A0A4Y7QMY6_9AGAM</name>
<protein>
    <submittedName>
        <fullName evidence="2">Uncharacterized protein</fullName>
    </submittedName>
</protein>
<feature type="compositionally biased region" description="Basic and acidic residues" evidence="1">
    <location>
        <begin position="46"/>
        <end position="55"/>
    </location>
</feature>